<accession>A0A1F6V7K6</accession>
<feature type="compositionally biased region" description="Basic and acidic residues" evidence="1">
    <location>
        <begin position="18"/>
        <end position="27"/>
    </location>
</feature>
<dbReference type="EMBL" id="MFTP01000015">
    <property type="protein sequence ID" value="OGI65643.1"/>
    <property type="molecule type" value="Genomic_DNA"/>
</dbReference>
<sequence>MKAKLGFARTRKTALSDSKSDSNDSKDCPCYRSAIRRWKHIFSDNWVEIMVVDIFVGLLYS</sequence>
<evidence type="ECO:0000256" key="1">
    <source>
        <dbReference type="SAM" id="MobiDB-lite"/>
    </source>
</evidence>
<dbReference type="AlphaFoldDB" id="A0A1F6V7K6"/>
<evidence type="ECO:0000313" key="2">
    <source>
        <dbReference type="EMBL" id="OGI65643.1"/>
    </source>
</evidence>
<comment type="caution">
    <text evidence="2">The sequence shown here is derived from an EMBL/GenBank/DDBJ whole genome shotgun (WGS) entry which is preliminary data.</text>
</comment>
<proteinExistence type="predicted"/>
<organism evidence="2 3">
    <name type="scientific">Candidatus Nomurabacteria bacterium RIFCSPHIGHO2_01_FULL_40_24b</name>
    <dbReference type="NCBI Taxonomy" id="1801739"/>
    <lineage>
        <taxon>Bacteria</taxon>
        <taxon>Candidatus Nomuraibacteriota</taxon>
    </lineage>
</organism>
<reference evidence="2 3" key="1">
    <citation type="journal article" date="2016" name="Nat. Commun.">
        <title>Thousands of microbial genomes shed light on interconnected biogeochemical processes in an aquifer system.</title>
        <authorList>
            <person name="Anantharaman K."/>
            <person name="Brown C.T."/>
            <person name="Hug L.A."/>
            <person name="Sharon I."/>
            <person name="Castelle C.J."/>
            <person name="Probst A.J."/>
            <person name="Thomas B.C."/>
            <person name="Singh A."/>
            <person name="Wilkins M.J."/>
            <person name="Karaoz U."/>
            <person name="Brodie E.L."/>
            <person name="Williams K.H."/>
            <person name="Hubbard S.S."/>
            <person name="Banfield J.F."/>
        </authorList>
    </citation>
    <scope>NUCLEOTIDE SEQUENCE [LARGE SCALE GENOMIC DNA]</scope>
</reference>
<feature type="region of interest" description="Disordered" evidence="1">
    <location>
        <begin position="1"/>
        <end position="27"/>
    </location>
</feature>
<dbReference type="Proteomes" id="UP000177370">
    <property type="component" value="Unassembled WGS sequence"/>
</dbReference>
<protein>
    <submittedName>
        <fullName evidence="2">Uncharacterized protein</fullName>
    </submittedName>
</protein>
<name>A0A1F6V7K6_9BACT</name>
<gene>
    <name evidence="2" type="ORF">A2647_01825</name>
</gene>
<evidence type="ECO:0000313" key="3">
    <source>
        <dbReference type="Proteomes" id="UP000177370"/>
    </source>
</evidence>